<evidence type="ECO:0000256" key="4">
    <source>
        <dbReference type="ARBA" id="ARBA00023125"/>
    </source>
</evidence>
<evidence type="ECO:0000256" key="1">
    <source>
        <dbReference type="ARBA" id="ARBA00022723"/>
    </source>
</evidence>
<evidence type="ECO:0000256" key="2">
    <source>
        <dbReference type="ARBA" id="ARBA00022771"/>
    </source>
</evidence>
<reference evidence="7" key="1">
    <citation type="submission" date="2020-08" db="EMBL/GenBank/DDBJ databases">
        <title>Multicomponent nature underlies the extraordinary mechanical properties of spider dragline silk.</title>
        <authorList>
            <person name="Kono N."/>
            <person name="Nakamura H."/>
            <person name="Mori M."/>
            <person name="Yoshida Y."/>
            <person name="Ohtoshi R."/>
            <person name="Malay A.D."/>
            <person name="Moran D.A.P."/>
            <person name="Tomita M."/>
            <person name="Numata K."/>
            <person name="Arakawa K."/>
        </authorList>
    </citation>
    <scope>NUCLEOTIDE SEQUENCE</scope>
</reference>
<evidence type="ECO:0000256" key="5">
    <source>
        <dbReference type="PROSITE-ProRule" id="PRU00309"/>
    </source>
</evidence>
<dbReference type="AlphaFoldDB" id="A0A8X6TDN3"/>
<comment type="caution">
    <text evidence="7">The sequence shown here is derived from an EMBL/GenBank/DDBJ whole genome shotgun (WGS) entry which is preliminary data.</text>
</comment>
<accession>A0A8X6TDN3</accession>
<dbReference type="PANTHER" id="PTHR46600:SF11">
    <property type="entry name" value="THAP DOMAIN-CONTAINING PROTEIN 10"/>
    <property type="match status" value="1"/>
</dbReference>
<keyword evidence="4 5" id="KW-0238">DNA-binding</keyword>
<gene>
    <name evidence="7" type="ORF">NPIL_93131</name>
</gene>
<dbReference type="Proteomes" id="UP000887013">
    <property type="component" value="Unassembled WGS sequence"/>
</dbReference>
<evidence type="ECO:0000259" key="6">
    <source>
        <dbReference type="PROSITE" id="PS50950"/>
    </source>
</evidence>
<proteinExistence type="predicted"/>
<evidence type="ECO:0000313" key="7">
    <source>
        <dbReference type="EMBL" id="GFT03586.1"/>
    </source>
</evidence>
<keyword evidence="2 5" id="KW-0863">Zinc-finger</keyword>
<dbReference type="GO" id="GO:0043565">
    <property type="term" value="F:sequence-specific DNA binding"/>
    <property type="evidence" value="ECO:0007669"/>
    <property type="project" value="InterPro"/>
</dbReference>
<dbReference type="GO" id="GO:0008270">
    <property type="term" value="F:zinc ion binding"/>
    <property type="evidence" value="ECO:0007669"/>
    <property type="project" value="UniProtKB-KW"/>
</dbReference>
<dbReference type="InterPro" id="IPR006612">
    <property type="entry name" value="THAP_Znf"/>
</dbReference>
<protein>
    <recommendedName>
        <fullName evidence="6">THAP-type domain-containing protein</fullName>
    </recommendedName>
</protein>
<dbReference type="InterPro" id="IPR026516">
    <property type="entry name" value="THAP1/10"/>
</dbReference>
<evidence type="ECO:0000256" key="3">
    <source>
        <dbReference type="ARBA" id="ARBA00022833"/>
    </source>
</evidence>
<evidence type="ECO:0000313" key="8">
    <source>
        <dbReference type="Proteomes" id="UP000887013"/>
    </source>
</evidence>
<keyword evidence="8" id="KW-1185">Reference proteome</keyword>
<dbReference type="PROSITE" id="PS50950">
    <property type="entry name" value="ZF_THAP"/>
    <property type="match status" value="1"/>
</dbReference>
<organism evidence="7 8">
    <name type="scientific">Nephila pilipes</name>
    <name type="common">Giant wood spider</name>
    <name type="synonym">Nephila maculata</name>
    <dbReference type="NCBI Taxonomy" id="299642"/>
    <lineage>
        <taxon>Eukaryota</taxon>
        <taxon>Metazoa</taxon>
        <taxon>Ecdysozoa</taxon>
        <taxon>Arthropoda</taxon>
        <taxon>Chelicerata</taxon>
        <taxon>Arachnida</taxon>
        <taxon>Araneae</taxon>
        <taxon>Araneomorphae</taxon>
        <taxon>Entelegynae</taxon>
        <taxon>Araneoidea</taxon>
        <taxon>Nephilidae</taxon>
        <taxon>Nephila</taxon>
    </lineage>
</organism>
<sequence>MFSLPKGVSLRKKWIKAICRKDFTPANYFKVCELHFAKEAIRRNAEAYDEKSEIKIDVLLKICRLLKFAVPTIFPNCPKYMSSLQILFENVLSRDGK</sequence>
<feature type="domain" description="THAP-type" evidence="6">
    <location>
        <begin position="1"/>
        <end position="74"/>
    </location>
</feature>
<keyword evidence="1" id="KW-0479">Metal-binding</keyword>
<dbReference type="OrthoDB" id="6436959at2759"/>
<keyword evidence="3" id="KW-0862">Zinc</keyword>
<dbReference type="EMBL" id="BMAW01102285">
    <property type="protein sequence ID" value="GFT03586.1"/>
    <property type="molecule type" value="Genomic_DNA"/>
</dbReference>
<dbReference type="SMART" id="SM00692">
    <property type="entry name" value="DM3"/>
    <property type="match status" value="1"/>
</dbReference>
<dbReference type="Pfam" id="PF05485">
    <property type="entry name" value="THAP"/>
    <property type="match status" value="1"/>
</dbReference>
<name>A0A8X6TDN3_NEPPI</name>
<dbReference type="SUPFAM" id="SSF57716">
    <property type="entry name" value="Glucocorticoid receptor-like (DNA-binding domain)"/>
    <property type="match status" value="1"/>
</dbReference>
<dbReference type="PANTHER" id="PTHR46600">
    <property type="entry name" value="THAP DOMAIN-CONTAINING"/>
    <property type="match status" value="1"/>
</dbReference>